<dbReference type="PANTHER" id="PTHR35458">
    <property type="entry name" value="SLR0755 PROTEIN"/>
    <property type="match status" value="1"/>
</dbReference>
<dbReference type="GO" id="GO:0004540">
    <property type="term" value="F:RNA nuclease activity"/>
    <property type="evidence" value="ECO:0007669"/>
    <property type="project" value="InterPro"/>
</dbReference>
<reference evidence="2 3" key="1">
    <citation type="journal article" date="2016" name="Nat. Commun.">
        <title>Thousands of microbial genomes shed light on interconnected biogeochemical processes in an aquifer system.</title>
        <authorList>
            <person name="Anantharaman K."/>
            <person name="Brown C.T."/>
            <person name="Hug L.A."/>
            <person name="Sharon I."/>
            <person name="Castelle C.J."/>
            <person name="Probst A.J."/>
            <person name="Thomas B.C."/>
            <person name="Singh A."/>
            <person name="Wilkins M.J."/>
            <person name="Karaoz U."/>
            <person name="Brodie E.L."/>
            <person name="Williams K.H."/>
            <person name="Hubbard S.S."/>
            <person name="Banfield J.F."/>
        </authorList>
    </citation>
    <scope>NUCLEOTIDE SEQUENCE [LARGE SCALE GENOMIC DNA]</scope>
</reference>
<dbReference type="EMBL" id="MGAD01000027">
    <property type="protein sequence ID" value="OGK38256.1"/>
    <property type="molecule type" value="Genomic_DNA"/>
</dbReference>
<dbReference type="AlphaFoldDB" id="A0A1F7I4F1"/>
<dbReference type="Gene3D" id="3.40.50.1010">
    <property type="entry name" value="5'-nuclease"/>
    <property type="match status" value="1"/>
</dbReference>
<dbReference type="Pfam" id="PF01936">
    <property type="entry name" value="NYN"/>
    <property type="match status" value="1"/>
</dbReference>
<dbReference type="InterPro" id="IPR021139">
    <property type="entry name" value="NYN"/>
</dbReference>
<evidence type="ECO:0000259" key="1">
    <source>
        <dbReference type="Pfam" id="PF01936"/>
    </source>
</evidence>
<dbReference type="Proteomes" id="UP000178076">
    <property type="component" value="Unassembled WGS sequence"/>
</dbReference>
<sequence>MYSKKVKNRIKSKKIPTFAFIDASNIIYGTRNEGWKVDFKKLMNYLSVRYNCKKIYYFAGIEPNHTNQQKFYLLLKKLGYELVLKPVKLYIQPDGKVVRKANCDVDLTFYAMRDKDSFKRGIFLTGDGDFEVLFTYLLEKRKHVIVIANAKRTAREIKKLVGLEFNDLGSLKETLKRK</sequence>
<evidence type="ECO:0000313" key="2">
    <source>
        <dbReference type="EMBL" id="OGK38256.1"/>
    </source>
</evidence>
<organism evidence="2 3">
    <name type="scientific">Candidatus Roizmanbacteria bacterium RIFCSPHIGHO2_12_FULL_42_10</name>
    <dbReference type="NCBI Taxonomy" id="1802053"/>
    <lineage>
        <taxon>Bacteria</taxon>
        <taxon>Candidatus Roizmaniibacteriota</taxon>
    </lineage>
</organism>
<proteinExistence type="predicted"/>
<dbReference type="InterPro" id="IPR047140">
    <property type="entry name" value="LabA"/>
</dbReference>
<name>A0A1F7I4F1_9BACT</name>
<feature type="domain" description="NYN" evidence="1">
    <location>
        <begin position="20"/>
        <end position="159"/>
    </location>
</feature>
<protein>
    <recommendedName>
        <fullName evidence="1">NYN domain-containing protein</fullName>
    </recommendedName>
</protein>
<gene>
    <name evidence="2" type="ORF">A3F32_02945</name>
</gene>
<dbReference type="PANTHER" id="PTHR35458:SF8">
    <property type="entry name" value="SLR0650 PROTEIN"/>
    <property type="match status" value="1"/>
</dbReference>
<accession>A0A1F7I4F1</accession>
<dbReference type="CDD" id="cd10911">
    <property type="entry name" value="PIN_LabA"/>
    <property type="match status" value="1"/>
</dbReference>
<evidence type="ECO:0000313" key="3">
    <source>
        <dbReference type="Proteomes" id="UP000178076"/>
    </source>
</evidence>
<comment type="caution">
    <text evidence="2">The sequence shown here is derived from an EMBL/GenBank/DDBJ whole genome shotgun (WGS) entry which is preliminary data.</text>
</comment>